<evidence type="ECO:0000313" key="5">
    <source>
        <dbReference type="Proteomes" id="UP000232722"/>
    </source>
</evidence>
<reference evidence="3 4" key="3">
    <citation type="submission" date="2017-10" db="EMBL/GenBank/DDBJ databases">
        <title>Extensive intraspecific genome diversity in a model arbuscular mycorrhizal fungus.</title>
        <authorList>
            <person name="Chen E.C.H."/>
            <person name="Morin E."/>
            <person name="Baudet D."/>
            <person name="Noel J."/>
            <person name="Ndikumana S."/>
            <person name="Charron P."/>
            <person name="St-Onge C."/>
            <person name="Giorgi J."/>
            <person name="Grigoriev I.V."/>
            <person name="Roux C."/>
            <person name="Martin F.M."/>
            <person name="Corradi N."/>
        </authorList>
    </citation>
    <scope>NUCLEOTIDE SEQUENCE [LARGE SCALE GENOMIC DNA]</scope>
    <source>
        <strain evidence="3 4">A1</strain>
    </source>
</reference>
<sequence>MSEHGTHRIIYAVLVSYLQECNKKSYCKHNRDFIVDSLSPSFDSQDLDNTWSRNFLEEVERLVDKNT</sequence>
<dbReference type="VEuPathDB" id="FungiDB:FUN_001208"/>
<proteinExistence type="predicted"/>
<evidence type="ECO:0000313" key="1">
    <source>
        <dbReference type="EMBL" id="CAB5326802.1"/>
    </source>
</evidence>
<reference evidence="2 5" key="2">
    <citation type="submission" date="2017-09" db="EMBL/GenBank/DDBJ databases">
        <title>Extensive intraspecific genome diversity in a model arbuscular mycorrhizal fungus.</title>
        <authorList>
            <person name="Chen E.C."/>
            <person name="Morin E."/>
            <person name="Beaudet D."/>
            <person name="Noel J."/>
            <person name="Ndikumana S."/>
            <person name="Charron P."/>
            <person name="St-Onge C."/>
            <person name="Giorgi J."/>
            <person name="Grigoriev I.V."/>
            <person name="Roux C."/>
            <person name="Martin F.M."/>
            <person name="Corradi N."/>
        </authorList>
    </citation>
    <scope>NUCLEOTIDE SEQUENCE [LARGE SCALE GENOMIC DNA]</scope>
    <source>
        <strain evidence="2 5">A5</strain>
    </source>
</reference>
<evidence type="ECO:0000313" key="2">
    <source>
        <dbReference type="EMBL" id="PKC14095.1"/>
    </source>
</evidence>
<dbReference type="EMBL" id="LLXJ01000152">
    <property type="protein sequence ID" value="PKC14095.1"/>
    <property type="molecule type" value="Genomic_DNA"/>
</dbReference>
<dbReference type="Proteomes" id="UP000232722">
    <property type="component" value="Unassembled WGS sequence"/>
</dbReference>
<dbReference type="OrthoDB" id="2304238at2759"/>
<comment type="caution">
    <text evidence="2">The sequence shown here is derived from an EMBL/GenBank/DDBJ whole genome shotgun (WGS) entry which is preliminary data.</text>
</comment>
<reference evidence="2 5" key="1">
    <citation type="submission" date="2016-04" db="EMBL/GenBank/DDBJ databases">
        <title>Genome analyses suggest a sexual origin of heterokaryosis in a supposedly ancient asexual fungus.</title>
        <authorList>
            <person name="Ropars J."/>
            <person name="Sedzielewska K."/>
            <person name="Noel J."/>
            <person name="Charron P."/>
            <person name="Farinelli L."/>
            <person name="Marton T."/>
            <person name="Kruger M."/>
            <person name="Pelin A."/>
            <person name="Brachmann A."/>
            <person name="Corradi N."/>
        </authorList>
    </citation>
    <scope>NUCLEOTIDE SEQUENCE [LARGE SCALE GENOMIC DNA]</scope>
    <source>
        <strain evidence="2 5">A5</strain>
    </source>
</reference>
<evidence type="ECO:0000313" key="3">
    <source>
        <dbReference type="EMBL" id="PKC66905.1"/>
    </source>
</evidence>
<dbReference type="EMBL" id="LLXH01000428">
    <property type="protein sequence ID" value="PKC66905.1"/>
    <property type="molecule type" value="Genomic_DNA"/>
</dbReference>
<accession>A0A2I1EJF8</accession>
<dbReference type="VEuPathDB" id="FungiDB:RhiirA1_459092"/>
<organism evidence="2 5">
    <name type="scientific">Rhizophagus irregularis</name>
    <dbReference type="NCBI Taxonomy" id="588596"/>
    <lineage>
        <taxon>Eukaryota</taxon>
        <taxon>Fungi</taxon>
        <taxon>Fungi incertae sedis</taxon>
        <taxon>Mucoromycota</taxon>
        <taxon>Glomeromycotina</taxon>
        <taxon>Glomeromycetes</taxon>
        <taxon>Glomerales</taxon>
        <taxon>Glomeraceae</taxon>
        <taxon>Rhizophagus</taxon>
    </lineage>
</organism>
<dbReference type="Proteomes" id="UP000684084">
    <property type="component" value="Unassembled WGS sequence"/>
</dbReference>
<name>A0A2I1EJF8_9GLOM</name>
<dbReference type="AlphaFoldDB" id="A0A2I1EJF8"/>
<reference evidence="1" key="5">
    <citation type="submission" date="2020-05" db="EMBL/GenBank/DDBJ databases">
        <authorList>
            <person name="Rincon C."/>
            <person name="Sanders R I."/>
            <person name="Robbins C."/>
            <person name="Chaturvedi A."/>
        </authorList>
    </citation>
    <scope>NUCLEOTIDE SEQUENCE</scope>
    <source>
        <strain evidence="1">CHB12</strain>
    </source>
</reference>
<gene>
    <name evidence="1" type="ORF">CHRIB12_LOCUS2643</name>
    <name evidence="3" type="ORF">RhiirA1_459092</name>
    <name evidence="2" type="ORF">RhiirA5_409803</name>
</gene>
<dbReference type="EMBL" id="CAGKOT010000003">
    <property type="protein sequence ID" value="CAB5326802.1"/>
    <property type="molecule type" value="Genomic_DNA"/>
</dbReference>
<protein>
    <submittedName>
        <fullName evidence="2">Uncharacterized protein</fullName>
    </submittedName>
</protein>
<reference evidence="3 4" key="4">
    <citation type="submission" date="2017-10" db="EMBL/GenBank/DDBJ databases">
        <title>Genome analyses suggest a sexual origin of heterokaryosis in a supposedly ancient asexual fungus.</title>
        <authorList>
            <person name="Corradi N."/>
            <person name="Sedzielewska K."/>
            <person name="Noel J."/>
            <person name="Charron P."/>
            <person name="Farinelli L."/>
            <person name="Marton T."/>
            <person name="Kruger M."/>
            <person name="Pelin A."/>
            <person name="Brachmann A."/>
            <person name="Corradi N."/>
        </authorList>
    </citation>
    <scope>NUCLEOTIDE SEQUENCE [LARGE SCALE GENOMIC DNA]</scope>
    <source>
        <strain evidence="3 4">A1</strain>
    </source>
</reference>
<evidence type="ECO:0000313" key="4">
    <source>
        <dbReference type="Proteomes" id="UP000232688"/>
    </source>
</evidence>
<dbReference type="Proteomes" id="UP000232688">
    <property type="component" value="Unassembled WGS sequence"/>
</dbReference>